<accession>F0NEW3</accession>
<dbReference type="PANTHER" id="PTHR11390">
    <property type="entry name" value="PROKARYOTIC DNA TOPOISOMERASE"/>
    <property type="match status" value="1"/>
</dbReference>
<dbReference type="InterPro" id="IPR003601">
    <property type="entry name" value="Topo_IA_2"/>
</dbReference>
<dbReference type="SMART" id="SM00436">
    <property type="entry name" value="TOP1Bc"/>
    <property type="match status" value="1"/>
</dbReference>
<dbReference type="FunFam" id="3.40.50.140:FF:000006">
    <property type="entry name" value="DNA topoisomerase I"/>
    <property type="match status" value="1"/>
</dbReference>
<dbReference type="InterPro" id="IPR034144">
    <property type="entry name" value="TOPRIM_TopoIII"/>
</dbReference>
<dbReference type="NCBIfam" id="NF004438">
    <property type="entry name" value="PRK05776.1"/>
    <property type="match status" value="1"/>
</dbReference>
<dbReference type="GO" id="GO:0003677">
    <property type="term" value="F:DNA binding"/>
    <property type="evidence" value="ECO:0007669"/>
    <property type="project" value="UniProtKB-KW"/>
</dbReference>
<organism evidence="12 13">
    <name type="scientific">Saccharolobus islandicus (strain REY15A)</name>
    <name type="common">Sulfolobus islandicus</name>
    <dbReference type="NCBI Taxonomy" id="930945"/>
    <lineage>
        <taxon>Archaea</taxon>
        <taxon>Thermoproteota</taxon>
        <taxon>Thermoprotei</taxon>
        <taxon>Sulfolobales</taxon>
        <taxon>Sulfolobaceae</taxon>
        <taxon>Saccharolobus</taxon>
    </lineage>
</organism>
<dbReference type="Pfam" id="PF01751">
    <property type="entry name" value="Toprim"/>
    <property type="match status" value="1"/>
</dbReference>
<comment type="catalytic activity">
    <reaction evidence="1">
        <text>ATP-independent breakage of single-stranded DNA, followed by passage and rejoining.</text>
        <dbReference type="EC" id="5.6.2.1"/>
    </reaction>
</comment>
<dbReference type="HOGENOM" id="CLU_002929_5_2_2"/>
<keyword evidence="7" id="KW-0799">Topoisomerase</keyword>
<dbReference type="SMART" id="SM00437">
    <property type="entry name" value="TOP1Ac"/>
    <property type="match status" value="1"/>
</dbReference>
<evidence type="ECO:0000256" key="8">
    <source>
        <dbReference type="ARBA" id="ARBA00023125"/>
    </source>
</evidence>
<dbReference type="GO" id="GO:0006310">
    <property type="term" value="P:DNA recombination"/>
    <property type="evidence" value="ECO:0007669"/>
    <property type="project" value="TreeGrafter"/>
</dbReference>
<keyword evidence="5" id="KW-0479">Metal-binding</keyword>
<dbReference type="Gene3D" id="1.10.460.10">
    <property type="entry name" value="Topoisomerase I, domain 2"/>
    <property type="match status" value="1"/>
</dbReference>
<dbReference type="STRING" id="930945.SiRe_1176"/>
<evidence type="ECO:0000259" key="10">
    <source>
        <dbReference type="PROSITE" id="PS50880"/>
    </source>
</evidence>
<dbReference type="InterPro" id="IPR013824">
    <property type="entry name" value="Topo_IA_cen_sub1"/>
</dbReference>
<keyword evidence="8" id="KW-0238">DNA-binding</keyword>
<dbReference type="EC" id="5.6.2.1" evidence="4"/>
<dbReference type="InterPro" id="IPR005739">
    <property type="entry name" value="TopoI_arch"/>
</dbReference>
<dbReference type="GO" id="GO:0046872">
    <property type="term" value="F:metal ion binding"/>
    <property type="evidence" value="ECO:0007669"/>
    <property type="project" value="UniProtKB-KW"/>
</dbReference>
<dbReference type="PANTHER" id="PTHR11390:SF26">
    <property type="entry name" value="DNA TOPOISOMERASE 1"/>
    <property type="match status" value="1"/>
</dbReference>
<dbReference type="eggNOG" id="arCOG01527">
    <property type="taxonomic scope" value="Archaea"/>
</dbReference>
<dbReference type="GeneID" id="15297671"/>
<dbReference type="BRENDA" id="5.6.2.1">
    <property type="organism ID" value="8240"/>
</dbReference>
<comment type="cofactor">
    <cofactor evidence="2">
        <name>Mg(2+)</name>
        <dbReference type="ChEBI" id="CHEBI:18420"/>
    </cofactor>
</comment>
<evidence type="ECO:0000256" key="4">
    <source>
        <dbReference type="ARBA" id="ARBA00012891"/>
    </source>
</evidence>
<gene>
    <name evidence="12" type="ordered locus">SiRe_1176</name>
</gene>
<dbReference type="NCBIfam" id="TIGR01057">
    <property type="entry name" value="topA_arch"/>
    <property type="match status" value="1"/>
</dbReference>
<dbReference type="InterPro" id="IPR006171">
    <property type="entry name" value="TOPRIM_dom"/>
</dbReference>
<dbReference type="GO" id="GO:0006265">
    <property type="term" value="P:DNA topological change"/>
    <property type="evidence" value="ECO:0007669"/>
    <property type="project" value="InterPro"/>
</dbReference>
<dbReference type="PROSITE" id="PS52039">
    <property type="entry name" value="TOPO_IA_2"/>
    <property type="match status" value="1"/>
</dbReference>
<keyword evidence="6" id="KW-0862">Zinc</keyword>
<dbReference type="CDD" id="cd03362">
    <property type="entry name" value="TOPRIM_TopoIA_TopoIII"/>
    <property type="match status" value="1"/>
</dbReference>
<evidence type="ECO:0000259" key="11">
    <source>
        <dbReference type="PROSITE" id="PS52039"/>
    </source>
</evidence>
<dbReference type="InterPro" id="IPR013497">
    <property type="entry name" value="Topo_IA_cen"/>
</dbReference>
<evidence type="ECO:0000256" key="3">
    <source>
        <dbReference type="ARBA" id="ARBA00009446"/>
    </source>
</evidence>
<dbReference type="InterPro" id="IPR013825">
    <property type="entry name" value="Topo_IA_cen_sub2"/>
</dbReference>
<dbReference type="AlphaFoldDB" id="F0NEW3"/>
<dbReference type="GO" id="GO:0003917">
    <property type="term" value="F:DNA topoisomerase type I (single strand cut, ATP-independent) activity"/>
    <property type="evidence" value="ECO:0007669"/>
    <property type="project" value="UniProtKB-EC"/>
</dbReference>
<dbReference type="FunFam" id="1.10.290.10:FF:000003">
    <property type="entry name" value="DNA topoisomerase"/>
    <property type="match status" value="1"/>
</dbReference>
<evidence type="ECO:0000256" key="1">
    <source>
        <dbReference type="ARBA" id="ARBA00000213"/>
    </source>
</evidence>
<dbReference type="InterPro" id="IPR023406">
    <property type="entry name" value="Topo_IA_AS"/>
</dbReference>
<feature type="domain" description="Toprim" evidence="10">
    <location>
        <begin position="9"/>
        <end position="144"/>
    </location>
</feature>
<name>F0NEW3_SACI5</name>
<dbReference type="PROSITE" id="PS00396">
    <property type="entry name" value="TOPO_IA_1"/>
    <property type="match status" value="1"/>
</dbReference>
<dbReference type="SUPFAM" id="SSF56712">
    <property type="entry name" value="Prokaryotic type I DNA topoisomerase"/>
    <property type="match status" value="1"/>
</dbReference>
<dbReference type="Pfam" id="PF01131">
    <property type="entry name" value="Topoisom_bac"/>
    <property type="match status" value="1"/>
</dbReference>
<dbReference type="InterPro" id="IPR003602">
    <property type="entry name" value="Topo_IA_DNA-bd_dom"/>
</dbReference>
<sequence>MNLCNVNNYYLIIAEKSKAAKKIAEALSEKPILCRKYNVNYWIIKDHDNNNKYVIVPAAGHLFGLQGKSGFPVYDADWKPLWEIDKNSYYTKRYYQLISSLSKYALGFINACDYDIEGSVIGYLIIKYLGDTKKAKRMKFSALTKSDILSAFRNVSTLDYDMINAGVARHKIDWLWGINVSRALMISLQDFAKKRVILSAGRVQSPTLVQVVNSEIERNLFIPLPKFTVSVIVKIKDYSLNIKINKEFEKLTEANEFLNRLINKTVKVTQVENKIRILERPPPFNLTDLQVEAGRIYGISPYNVERIAEDLYLDGLISYPRTNSQKIPSTINIYNIIKGLENSSYRKLVNLVRKITGGKYIVRQGVKDDPAHPAIHPTGEPPKNLPNNKFKIYDLIARRFLASVSADAKLSNTIYTLKVADFPLEFSVSYTKIPERNWLDIYHFHNVREDNSILLSKGDEGIISDGKVNISLSKPTSRYTKVSLLKWMESSDLGTEATRGRIIEILVKRRYLTSNGRYIVPTKLGFYIAELLNKFFPDIVDVRMTADMENKLEMIKTGKILESEVIKENIEKLNKFIEEYKANKDRVGESLAKALGLIKIVKCKFCDLEQYKDGLCKYHYEAKTKLLDAVRIWEERTKYDHKKILKRISSSKSTGKYVKDIVTYMLNMNDESHANLKR</sequence>
<dbReference type="SMART" id="SM00493">
    <property type="entry name" value="TOPRIM"/>
    <property type="match status" value="1"/>
</dbReference>
<feature type="domain" description="Topo IA-type catalytic" evidence="11">
    <location>
        <begin position="159"/>
        <end position="577"/>
    </location>
</feature>
<dbReference type="InterPro" id="IPR023405">
    <property type="entry name" value="Topo_IA_core_domain"/>
</dbReference>
<evidence type="ECO:0000313" key="12">
    <source>
        <dbReference type="EMBL" id="ADX85243.1"/>
    </source>
</evidence>
<dbReference type="GO" id="GO:0006281">
    <property type="term" value="P:DNA repair"/>
    <property type="evidence" value="ECO:0007669"/>
    <property type="project" value="TreeGrafter"/>
</dbReference>
<evidence type="ECO:0000256" key="5">
    <source>
        <dbReference type="ARBA" id="ARBA00022723"/>
    </source>
</evidence>
<dbReference type="Gene3D" id="2.70.20.10">
    <property type="entry name" value="Topoisomerase I, domain 3"/>
    <property type="match status" value="1"/>
</dbReference>
<comment type="similarity">
    <text evidence="3">Belongs to the type IA topoisomerase family.</text>
</comment>
<reference evidence="12 13" key="1">
    <citation type="journal article" date="2011" name="J. Bacteriol.">
        <title>Genome analyses of icelandic strains of Sulfolobus islandicus, model organisms for genetic and virus-host interaction studies.</title>
        <authorList>
            <person name="Guo L."/>
            <person name="Brugger K."/>
            <person name="Liu C."/>
            <person name="Shah S.A."/>
            <person name="Zheng H."/>
            <person name="Zhu Y."/>
            <person name="Wang S."/>
            <person name="Lillestol R.K."/>
            <person name="Chen L."/>
            <person name="Frank J."/>
            <person name="Prangishvili D."/>
            <person name="Paulin L."/>
            <person name="She Q."/>
            <person name="Huang L."/>
            <person name="Garrett R.A."/>
        </authorList>
    </citation>
    <scope>NUCLEOTIDE SEQUENCE [LARGE SCALE GENOMIC DNA]</scope>
    <source>
        <strain evidence="12 13">REY15A</strain>
    </source>
</reference>
<dbReference type="PRINTS" id="PR00417">
    <property type="entry name" value="PRTPISMRASEI"/>
</dbReference>
<dbReference type="PROSITE" id="PS50880">
    <property type="entry name" value="TOPRIM"/>
    <property type="match status" value="1"/>
</dbReference>
<dbReference type="KEGG" id="sir:SiRe_1176"/>
<evidence type="ECO:0000256" key="6">
    <source>
        <dbReference type="ARBA" id="ARBA00022833"/>
    </source>
</evidence>
<evidence type="ECO:0000256" key="2">
    <source>
        <dbReference type="ARBA" id="ARBA00001946"/>
    </source>
</evidence>
<evidence type="ECO:0000256" key="7">
    <source>
        <dbReference type="ARBA" id="ARBA00023029"/>
    </source>
</evidence>
<keyword evidence="9 12" id="KW-0413">Isomerase</keyword>
<evidence type="ECO:0000313" key="13">
    <source>
        <dbReference type="Proteomes" id="UP000002664"/>
    </source>
</evidence>
<dbReference type="Proteomes" id="UP000002664">
    <property type="component" value="Chromosome"/>
</dbReference>
<dbReference type="InterPro" id="IPR013826">
    <property type="entry name" value="Topo_IA_cen_sub3"/>
</dbReference>
<dbReference type="RefSeq" id="WP_014513937.1">
    <property type="nucleotide sequence ID" value="NC_017276.1"/>
</dbReference>
<dbReference type="InterPro" id="IPR000380">
    <property type="entry name" value="Topo_IA"/>
</dbReference>
<dbReference type="CDD" id="cd00186">
    <property type="entry name" value="TOP1Ac"/>
    <property type="match status" value="1"/>
</dbReference>
<evidence type="ECO:0000256" key="9">
    <source>
        <dbReference type="ARBA" id="ARBA00023235"/>
    </source>
</evidence>
<dbReference type="Gene3D" id="1.10.290.10">
    <property type="entry name" value="Topoisomerase I, domain 4"/>
    <property type="match status" value="1"/>
</dbReference>
<proteinExistence type="inferred from homology"/>
<protein>
    <recommendedName>
        <fullName evidence="4">DNA topoisomerase</fullName>
        <ecNumber evidence="4">5.6.2.1</ecNumber>
    </recommendedName>
</protein>
<dbReference type="EMBL" id="CP002425">
    <property type="protein sequence ID" value="ADX85243.1"/>
    <property type="molecule type" value="Genomic_DNA"/>
</dbReference>
<keyword evidence="13" id="KW-1185">Reference proteome</keyword>
<dbReference type="Gene3D" id="3.40.50.140">
    <property type="match status" value="1"/>
</dbReference>